<protein>
    <submittedName>
        <fullName evidence="1">Uncharacterized protein</fullName>
    </submittedName>
</protein>
<name>A0A8S5MZK6_9CAUD</name>
<accession>A0A8S5MZK6</accession>
<proteinExistence type="predicted"/>
<reference evidence="1" key="1">
    <citation type="journal article" date="2021" name="Proc. Natl. Acad. Sci. U.S.A.">
        <title>A Catalog of Tens of Thousands of Viruses from Human Metagenomes Reveals Hidden Associations with Chronic Diseases.</title>
        <authorList>
            <person name="Tisza M.J."/>
            <person name="Buck C.B."/>
        </authorList>
    </citation>
    <scope>NUCLEOTIDE SEQUENCE</scope>
    <source>
        <strain evidence="1">CtoMB99</strain>
    </source>
</reference>
<dbReference type="EMBL" id="BK015023">
    <property type="protein sequence ID" value="DAD87636.1"/>
    <property type="molecule type" value="Genomic_DNA"/>
</dbReference>
<sequence>MPCFFSPLGITCLRPFAGLHRISLCCYGHKWEW</sequence>
<organism evidence="1">
    <name type="scientific">Siphoviridae sp. ctoMB99</name>
    <dbReference type="NCBI Taxonomy" id="2826459"/>
    <lineage>
        <taxon>Viruses</taxon>
        <taxon>Duplodnaviria</taxon>
        <taxon>Heunggongvirae</taxon>
        <taxon>Uroviricota</taxon>
        <taxon>Caudoviricetes</taxon>
    </lineage>
</organism>
<evidence type="ECO:0000313" key="1">
    <source>
        <dbReference type="EMBL" id="DAD87636.1"/>
    </source>
</evidence>